<feature type="transmembrane region" description="Helical" evidence="1">
    <location>
        <begin position="157"/>
        <end position="174"/>
    </location>
</feature>
<proteinExistence type="predicted"/>
<name>A0A3N6P4N1_9CYAN</name>
<dbReference type="RefSeq" id="WP_124147471.1">
    <property type="nucleotide sequence ID" value="NZ_CAWOKI010000265.1"/>
</dbReference>
<evidence type="ECO:0000256" key="1">
    <source>
        <dbReference type="SAM" id="Phobius"/>
    </source>
</evidence>
<keyword evidence="3" id="KW-1185">Reference proteome</keyword>
<protein>
    <submittedName>
        <fullName evidence="2">DUF2834 domain-containing protein</fullName>
    </submittedName>
</protein>
<sequence>MLKKIALWLLWIGFSTYAFLLAPPDQPDTLELIQKLSTGQWENINPLIVSLFNIMGIWPLIYSCLMFFDGRGKKIPAWLFSTLSFGVGAFAILPYLGWRQPNPKFSGKKNLFLNILDSRILGIALTVGTILLLIYGLKNGDWEDFIQQWQSSRFIHVMSLDFCLLCLLFPTLLGDDMSRRGMKKSPWYWIALVPLLGPLIYLSVRSPLLAADTSTISNKQEATAN</sequence>
<comment type="caution">
    <text evidence="2">The sequence shown here is derived from an EMBL/GenBank/DDBJ whole genome shotgun (WGS) entry which is preliminary data.</text>
</comment>
<dbReference type="PANTHER" id="PTHR36009:SF3">
    <property type="entry name" value="TRANSMEMBRANE PROTEIN"/>
    <property type="match status" value="1"/>
</dbReference>
<dbReference type="AlphaFoldDB" id="A0A3N6P4N1"/>
<dbReference type="Proteomes" id="UP000269154">
    <property type="component" value="Unassembled WGS sequence"/>
</dbReference>
<evidence type="ECO:0000313" key="3">
    <source>
        <dbReference type="Proteomes" id="UP000269154"/>
    </source>
</evidence>
<keyword evidence="1" id="KW-1133">Transmembrane helix</keyword>
<feature type="transmembrane region" description="Helical" evidence="1">
    <location>
        <begin position="118"/>
        <end position="137"/>
    </location>
</feature>
<reference evidence="2 3" key="1">
    <citation type="journal article" date="2018" name="ACS Chem. Biol.">
        <title>Ketoreductase domain dysfunction expands chemodiversity: malyngamide biosynthesis in the cyanobacterium Okeania hirsuta.</title>
        <authorList>
            <person name="Moss N.A."/>
            <person name="Leao T."/>
            <person name="Rankin M."/>
            <person name="McCullough T.M."/>
            <person name="Qu P."/>
            <person name="Korobeynikov A."/>
            <person name="Smith J.L."/>
            <person name="Gerwick L."/>
            <person name="Gerwick W.H."/>
        </authorList>
    </citation>
    <scope>NUCLEOTIDE SEQUENCE [LARGE SCALE GENOMIC DNA]</scope>
    <source>
        <strain evidence="2 3">PAB10Feb10-1</strain>
    </source>
</reference>
<dbReference type="PANTHER" id="PTHR36009">
    <property type="match status" value="1"/>
</dbReference>
<gene>
    <name evidence="2" type="ORF">D5R40_26060</name>
</gene>
<evidence type="ECO:0000313" key="2">
    <source>
        <dbReference type="EMBL" id="RQH28105.1"/>
    </source>
</evidence>
<keyword evidence="1" id="KW-0472">Membrane</keyword>
<feature type="transmembrane region" description="Helical" evidence="1">
    <location>
        <begin position="186"/>
        <end position="204"/>
    </location>
</feature>
<feature type="transmembrane region" description="Helical" evidence="1">
    <location>
        <begin position="44"/>
        <end position="65"/>
    </location>
</feature>
<accession>A0A3N6P4N1</accession>
<dbReference type="EMBL" id="RCBY01000219">
    <property type="protein sequence ID" value="RQH28105.1"/>
    <property type="molecule type" value="Genomic_DNA"/>
</dbReference>
<organism evidence="2 3">
    <name type="scientific">Okeania hirsuta</name>
    <dbReference type="NCBI Taxonomy" id="1458930"/>
    <lineage>
        <taxon>Bacteria</taxon>
        <taxon>Bacillati</taxon>
        <taxon>Cyanobacteriota</taxon>
        <taxon>Cyanophyceae</taxon>
        <taxon>Oscillatoriophycideae</taxon>
        <taxon>Oscillatoriales</taxon>
        <taxon>Microcoleaceae</taxon>
        <taxon>Okeania</taxon>
    </lineage>
</organism>
<dbReference type="OrthoDB" id="482433at2"/>
<keyword evidence="1" id="KW-0812">Transmembrane</keyword>
<feature type="transmembrane region" description="Helical" evidence="1">
    <location>
        <begin position="77"/>
        <end position="98"/>
    </location>
</feature>